<dbReference type="SMART" id="SM00184">
    <property type="entry name" value="RING"/>
    <property type="match status" value="1"/>
</dbReference>
<dbReference type="CDD" id="cd18008">
    <property type="entry name" value="DEXDc_SHPRH-like"/>
    <property type="match status" value="1"/>
</dbReference>
<dbReference type="InterPro" id="IPR014905">
    <property type="entry name" value="HIRAN"/>
</dbReference>
<dbReference type="Gene3D" id="3.30.40.10">
    <property type="entry name" value="Zinc/RING finger domain, C3HC4 (zinc finger)"/>
    <property type="match status" value="1"/>
</dbReference>
<dbReference type="Pfam" id="PF08797">
    <property type="entry name" value="HIRAN"/>
    <property type="match status" value="1"/>
</dbReference>
<keyword evidence="10" id="KW-0539">Nucleus</keyword>
<keyword evidence="6" id="KW-0378">Hydrolase</keyword>
<gene>
    <name evidence="16" type="ORF">BKCO1_19000193</name>
</gene>
<dbReference type="SMART" id="SM00490">
    <property type="entry name" value="HELICc"/>
    <property type="match status" value="1"/>
</dbReference>
<dbReference type="GO" id="GO:0004386">
    <property type="term" value="F:helicase activity"/>
    <property type="evidence" value="ECO:0007669"/>
    <property type="project" value="UniProtKB-KW"/>
</dbReference>
<dbReference type="GO" id="GO:0005634">
    <property type="term" value="C:nucleus"/>
    <property type="evidence" value="ECO:0007669"/>
    <property type="project" value="UniProtKB-SubCell"/>
</dbReference>
<comment type="subcellular location">
    <subcellularLocation>
        <location evidence="1">Nucleus</location>
    </subcellularLocation>
</comment>
<comment type="caution">
    <text evidence="16">The sequence shown here is derived from an EMBL/GenBank/DDBJ whole genome shotgun (WGS) entry which is preliminary data.</text>
</comment>
<evidence type="ECO:0000256" key="4">
    <source>
        <dbReference type="ARBA" id="ARBA00022741"/>
    </source>
</evidence>
<dbReference type="CDD" id="cd18793">
    <property type="entry name" value="SF2_C_SNF"/>
    <property type="match status" value="1"/>
</dbReference>
<evidence type="ECO:0000313" key="17">
    <source>
        <dbReference type="Proteomes" id="UP000183809"/>
    </source>
</evidence>
<dbReference type="GeneID" id="31012245"/>
<dbReference type="SUPFAM" id="SSF52540">
    <property type="entry name" value="P-loop containing nucleoside triphosphate hydrolases"/>
    <property type="match status" value="2"/>
</dbReference>
<dbReference type="InterPro" id="IPR014001">
    <property type="entry name" value="Helicase_ATP-bd"/>
</dbReference>
<reference evidence="16 17" key="1">
    <citation type="submission" date="2016-10" db="EMBL/GenBank/DDBJ databases">
        <title>Proteomics and genomics reveal pathogen-plant mechanisms compatible with a hemibiotrophic lifestyle of Diplodia corticola.</title>
        <authorList>
            <person name="Fernandes I."/>
            <person name="De Jonge R."/>
            <person name="Van De Peer Y."/>
            <person name="Devreese B."/>
            <person name="Alves A."/>
            <person name="Esteves A.C."/>
        </authorList>
    </citation>
    <scope>NUCLEOTIDE SEQUENCE [LARGE SCALE GENOMIC DNA]</scope>
    <source>
        <strain evidence="16 17">CBS 112549</strain>
    </source>
</reference>
<sequence length="928" mass="103401">MAGSIRKRVIDLTASDDDSPFTGPQTRKNPRLGDVSIGTGSDYDDEWDESILDDDVVDPSQEYNDRAFIQYMLYGTLNAKIVGVRYYNGYATIGEMVMLRREPHNPYDGNAIRVLNVQEQQIGHIPRQIAAKLARYMDNRSLIVEGVITGHKDTFDMPLAVKLYGTSDIVERYTLVNELKADRLPLNEFMRNEKVERERIKAAHLAAKKQKATARQGKSNEQWANGAVPGSSQVEGQSLDAIVGESERFNPRNVDQMVEKFGAQEADLQNLPMAKQPMEISAELLPYQLQGLQWLRDHENPQLPAAGSADVVQLWRRAPQQANVFTNICTNYSIKDTLPELASGGILADDMGLGKTVQIISLIAADRALHSQDRTSNATLILAPLSVMSNWSSQIKRHVKPEHELRVLTYHGTRKRPIDSKTIADYDVVITTYETVMTEFWGKKGKNKNPQGVPRKDGLFSVHWRRLVLDEGHSIRNPASKKAVAATNLLARSRWVLTGTPIINTLKDLYSLAKFIRLSGGLDRFELFNGALIRPVNQGDERGSFLLQMLMSSICLRRRKDMPFIDLRLPELSEYVHRIKFLPHEQEKYDALEAQAKGTLDRYRQSLAGNDSAKTYRHLLEILLRLRQVCNHWKLCGEERISGLMEMLSEQKTVDLTPENCAALQAMLQLSIESQEDCPICLEPLHDAVITCCAHAFGYSCIERAIEGQHKCPMCRAELPSTGSLVRPPKEAAAAPPAPADADADADANSSKIEALLKILKATASKDAGIKTIVFSQWTRFLDVVEPQLAAAGIRFARIDGTMSALARDAALEALDSDPQCTVLLASLAVCSVGLNLVAASQVVLADSWWAPAIEDQAVDRVHRLGQKRETTVFRLVVEGTVEENVLRIQEDKRRLMQLAFSEKAKEKKKDRGARVADLERLLGAGSG</sequence>
<dbReference type="Gene3D" id="3.40.50.10810">
    <property type="entry name" value="Tandem AAA-ATPase domain"/>
    <property type="match status" value="1"/>
</dbReference>
<feature type="domain" description="Helicase ATP-binding" evidence="14">
    <location>
        <begin position="336"/>
        <end position="519"/>
    </location>
</feature>
<dbReference type="GO" id="GO:0008270">
    <property type="term" value="F:zinc ion binding"/>
    <property type="evidence" value="ECO:0007669"/>
    <property type="project" value="UniProtKB-KW"/>
</dbReference>
<dbReference type="Gene3D" id="3.40.50.300">
    <property type="entry name" value="P-loop containing nucleotide triphosphate hydrolases"/>
    <property type="match status" value="1"/>
</dbReference>
<keyword evidence="3" id="KW-0479">Metal-binding</keyword>
<dbReference type="GO" id="GO:0008094">
    <property type="term" value="F:ATP-dependent activity, acting on DNA"/>
    <property type="evidence" value="ECO:0007669"/>
    <property type="project" value="TreeGrafter"/>
</dbReference>
<dbReference type="InterPro" id="IPR027417">
    <property type="entry name" value="P-loop_NTPase"/>
</dbReference>
<evidence type="ECO:0000256" key="3">
    <source>
        <dbReference type="ARBA" id="ARBA00022723"/>
    </source>
</evidence>
<dbReference type="InterPro" id="IPR001650">
    <property type="entry name" value="Helicase_C-like"/>
</dbReference>
<dbReference type="AlphaFoldDB" id="A0A1J9R0V3"/>
<keyword evidence="4" id="KW-0547">Nucleotide-binding</keyword>
<feature type="domain" description="RING-type" evidence="13">
    <location>
        <begin position="678"/>
        <end position="716"/>
    </location>
</feature>
<evidence type="ECO:0000256" key="8">
    <source>
        <dbReference type="ARBA" id="ARBA00022833"/>
    </source>
</evidence>
<accession>A0A1J9R0V3</accession>
<evidence type="ECO:0000256" key="2">
    <source>
        <dbReference type="ARBA" id="ARBA00007025"/>
    </source>
</evidence>
<dbReference type="InterPro" id="IPR000330">
    <property type="entry name" value="SNF2_N"/>
</dbReference>
<evidence type="ECO:0000256" key="5">
    <source>
        <dbReference type="ARBA" id="ARBA00022771"/>
    </source>
</evidence>
<evidence type="ECO:0000313" key="16">
    <source>
        <dbReference type="EMBL" id="OJD35014.1"/>
    </source>
</evidence>
<dbReference type="Pfam" id="PF00176">
    <property type="entry name" value="SNF2-rel_dom"/>
    <property type="match status" value="1"/>
</dbReference>
<feature type="region of interest" description="Disordered" evidence="12">
    <location>
        <begin position="1"/>
        <end position="39"/>
    </location>
</feature>
<evidence type="ECO:0000256" key="12">
    <source>
        <dbReference type="SAM" id="MobiDB-lite"/>
    </source>
</evidence>
<dbReference type="GO" id="GO:0005524">
    <property type="term" value="F:ATP binding"/>
    <property type="evidence" value="ECO:0007669"/>
    <property type="project" value="UniProtKB-KW"/>
</dbReference>
<evidence type="ECO:0000256" key="11">
    <source>
        <dbReference type="PROSITE-ProRule" id="PRU00175"/>
    </source>
</evidence>
<dbReference type="SMART" id="SM00487">
    <property type="entry name" value="DEXDc"/>
    <property type="match status" value="1"/>
</dbReference>
<evidence type="ECO:0000259" key="13">
    <source>
        <dbReference type="PROSITE" id="PS50089"/>
    </source>
</evidence>
<dbReference type="SMART" id="SM00910">
    <property type="entry name" value="HIRAN"/>
    <property type="match status" value="1"/>
</dbReference>
<keyword evidence="9" id="KW-0067">ATP-binding</keyword>
<dbReference type="PANTHER" id="PTHR45626:SF11">
    <property type="entry name" value="FAMILY HELICASE, PUTATIVE (AFU_ORTHOLOGUE AFUA_5G06590)-RELATED"/>
    <property type="match status" value="1"/>
</dbReference>
<dbReference type="STRING" id="236234.A0A1J9R0V3"/>
<dbReference type="GO" id="GO:0003676">
    <property type="term" value="F:nucleic acid binding"/>
    <property type="evidence" value="ECO:0007669"/>
    <property type="project" value="InterPro"/>
</dbReference>
<dbReference type="PROSITE" id="PS51192">
    <property type="entry name" value="HELICASE_ATP_BIND_1"/>
    <property type="match status" value="1"/>
</dbReference>
<keyword evidence="5 11" id="KW-0863">Zinc-finger</keyword>
<dbReference type="InterPro" id="IPR050628">
    <property type="entry name" value="SNF2_RAD54_helicase_TF"/>
</dbReference>
<comment type="similarity">
    <text evidence="2">Belongs to the SNF2/RAD54 helicase family.</text>
</comment>
<dbReference type="RefSeq" id="XP_020131274.1">
    <property type="nucleotide sequence ID" value="XM_020271986.1"/>
</dbReference>
<keyword evidence="17" id="KW-1185">Reference proteome</keyword>
<dbReference type="Gene3D" id="3.30.70.2330">
    <property type="match status" value="1"/>
</dbReference>
<dbReference type="OrthoDB" id="448448at2759"/>
<dbReference type="EMBL" id="MNUE01000019">
    <property type="protein sequence ID" value="OJD35014.1"/>
    <property type="molecule type" value="Genomic_DNA"/>
</dbReference>
<dbReference type="Pfam" id="PF13639">
    <property type="entry name" value="zf-RING_2"/>
    <property type="match status" value="1"/>
</dbReference>
<dbReference type="GO" id="GO:0006281">
    <property type="term" value="P:DNA repair"/>
    <property type="evidence" value="ECO:0007669"/>
    <property type="project" value="TreeGrafter"/>
</dbReference>
<evidence type="ECO:0000256" key="7">
    <source>
        <dbReference type="ARBA" id="ARBA00022806"/>
    </source>
</evidence>
<protein>
    <submittedName>
        <fullName evidence="16">Snf2 family helicase</fullName>
    </submittedName>
</protein>
<evidence type="ECO:0000256" key="1">
    <source>
        <dbReference type="ARBA" id="ARBA00004123"/>
    </source>
</evidence>
<evidence type="ECO:0000256" key="10">
    <source>
        <dbReference type="ARBA" id="ARBA00023242"/>
    </source>
</evidence>
<dbReference type="InterPro" id="IPR013083">
    <property type="entry name" value="Znf_RING/FYVE/PHD"/>
</dbReference>
<keyword evidence="8" id="KW-0862">Zinc</keyword>
<evidence type="ECO:0000259" key="14">
    <source>
        <dbReference type="PROSITE" id="PS51192"/>
    </source>
</evidence>
<organism evidence="16 17">
    <name type="scientific">Diplodia corticola</name>
    <dbReference type="NCBI Taxonomy" id="236234"/>
    <lineage>
        <taxon>Eukaryota</taxon>
        <taxon>Fungi</taxon>
        <taxon>Dikarya</taxon>
        <taxon>Ascomycota</taxon>
        <taxon>Pezizomycotina</taxon>
        <taxon>Dothideomycetes</taxon>
        <taxon>Dothideomycetes incertae sedis</taxon>
        <taxon>Botryosphaeriales</taxon>
        <taxon>Botryosphaeriaceae</taxon>
        <taxon>Diplodia</taxon>
    </lineage>
</organism>
<dbReference type="InterPro" id="IPR049730">
    <property type="entry name" value="SNF2/RAD54-like_C"/>
</dbReference>
<dbReference type="Proteomes" id="UP000183809">
    <property type="component" value="Unassembled WGS sequence"/>
</dbReference>
<keyword evidence="7 16" id="KW-0347">Helicase</keyword>
<dbReference type="PROSITE" id="PS51194">
    <property type="entry name" value="HELICASE_CTER"/>
    <property type="match status" value="1"/>
</dbReference>
<dbReference type="PANTHER" id="PTHR45626">
    <property type="entry name" value="TRANSCRIPTION TERMINATION FACTOR 2-RELATED"/>
    <property type="match status" value="1"/>
</dbReference>
<evidence type="ECO:0000259" key="15">
    <source>
        <dbReference type="PROSITE" id="PS51194"/>
    </source>
</evidence>
<dbReference type="InterPro" id="IPR038718">
    <property type="entry name" value="SNF2-like_sf"/>
</dbReference>
<name>A0A1J9R0V3_9PEZI</name>
<feature type="region of interest" description="Disordered" evidence="12">
    <location>
        <begin position="726"/>
        <end position="745"/>
    </location>
</feature>
<dbReference type="PROSITE" id="PS50089">
    <property type="entry name" value="ZF_RING_2"/>
    <property type="match status" value="1"/>
</dbReference>
<evidence type="ECO:0000256" key="6">
    <source>
        <dbReference type="ARBA" id="ARBA00022801"/>
    </source>
</evidence>
<dbReference type="InterPro" id="IPR001841">
    <property type="entry name" value="Znf_RING"/>
</dbReference>
<evidence type="ECO:0000256" key="9">
    <source>
        <dbReference type="ARBA" id="ARBA00022840"/>
    </source>
</evidence>
<dbReference type="SUPFAM" id="SSF57850">
    <property type="entry name" value="RING/U-box"/>
    <property type="match status" value="1"/>
</dbReference>
<dbReference type="GO" id="GO:0016818">
    <property type="term" value="F:hydrolase activity, acting on acid anhydrides, in phosphorus-containing anhydrides"/>
    <property type="evidence" value="ECO:0007669"/>
    <property type="project" value="InterPro"/>
</dbReference>
<dbReference type="Pfam" id="PF00271">
    <property type="entry name" value="Helicase_C"/>
    <property type="match status" value="1"/>
</dbReference>
<feature type="region of interest" description="Disordered" evidence="12">
    <location>
        <begin position="208"/>
        <end position="234"/>
    </location>
</feature>
<feature type="domain" description="Helicase C-terminal" evidence="15">
    <location>
        <begin position="752"/>
        <end position="920"/>
    </location>
</feature>
<proteinExistence type="inferred from homology"/>